<keyword evidence="2" id="KW-1185">Reference proteome</keyword>
<accession>A0A1Q9AUL5</accession>
<reference evidence="1 2" key="1">
    <citation type="submission" date="2016-09" db="EMBL/GenBank/DDBJ databases">
        <title>Rhizobium sp. nov., a novel species isolated from the rice rhizosphere.</title>
        <authorList>
            <person name="Zhao J."/>
            <person name="Zhang X."/>
        </authorList>
    </citation>
    <scope>NUCLEOTIDE SEQUENCE [LARGE SCALE GENOMIC DNA]</scope>
    <source>
        <strain evidence="1 2">1.7048</strain>
    </source>
</reference>
<gene>
    <name evidence="1" type="ORF">BJF93_04180</name>
</gene>
<evidence type="ECO:0000313" key="2">
    <source>
        <dbReference type="Proteomes" id="UP000186364"/>
    </source>
</evidence>
<protein>
    <submittedName>
        <fullName evidence="1">Uncharacterized protein</fullName>
    </submittedName>
</protein>
<evidence type="ECO:0000313" key="1">
    <source>
        <dbReference type="EMBL" id="OLP59123.1"/>
    </source>
</evidence>
<proteinExistence type="predicted"/>
<name>A0A1Q9AUL5_9HYPH</name>
<dbReference type="EMBL" id="MKIP01000053">
    <property type="protein sequence ID" value="OLP59123.1"/>
    <property type="molecule type" value="Genomic_DNA"/>
</dbReference>
<dbReference type="Proteomes" id="UP000186364">
    <property type="component" value="Unassembled WGS sequence"/>
</dbReference>
<dbReference type="RefSeq" id="WP_075628466.1">
    <property type="nucleotide sequence ID" value="NZ_FOAM01000004.1"/>
</dbReference>
<sequence length="81" mass="8656">MTFLSSPITTPNADGGDLDIEELRALARMLTYARQSAADLHLETAASCIEMALRSVLQETSGMIEGLSAHTISAALKIRAH</sequence>
<dbReference type="AlphaFoldDB" id="A0A1Q9AUL5"/>
<comment type="caution">
    <text evidence="1">The sequence shown here is derived from an EMBL/GenBank/DDBJ whole genome shotgun (WGS) entry which is preliminary data.</text>
</comment>
<dbReference type="OrthoDB" id="8371976at2"/>
<organism evidence="1 2">
    <name type="scientific">Xaviernesmea oryzae</name>
    <dbReference type="NCBI Taxonomy" id="464029"/>
    <lineage>
        <taxon>Bacteria</taxon>
        <taxon>Pseudomonadati</taxon>
        <taxon>Pseudomonadota</taxon>
        <taxon>Alphaproteobacteria</taxon>
        <taxon>Hyphomicrobiales</taxon>
        <taxon>Rhizobiaceae</taxon>
        <taxon>Rhizobium/Agrobacterium group</taxon>
        <taxon>Xaviernesmea</taxon>
    </lineage>
</organism>